<evidence type="ECO:0000259" key="7">
    <source>
        <dbReference type="PROSITE" id="PS51151"/>
    </source>
</evidence>
<evidence type="ECO:0000313" key="9">
    <source>
        <dbReference type="Proteomes" id="UP000732298"/>
    </source>
</evidence>
<dbReference type="InterPro" id="IPR009060">
    <property type="entry name" value="UBA-like_sf"/>
</dbReference>
<keyword evidence="2 4" id="KW-0694">RNA-binding</keyword>
<comment type="caution">
    <text evidence="8">The sequence shown here is derived from an EMBL/GenBank/DDBJ whole genome shotgun (WGS) entry which is preliminary data.</text>
</comment>
<keyword evidence="3 4" id="KW-0653">Protein transport</keyword>
<dbReference type="InterPro" id="IPR005231">
    <property type="entry name" value="NAC_arc"/>
</dbReference>
<dbReference type="Proteomes" id="UP000732298">
    <property type="component" value="Unassembled WGS sequence"/>
</dbReference>
<dbReference type="AlphaFoldDB" id="A0A8T3YL59"/>
<evidence type="ECO:0000313" key="8">
    <source>
        <dbReference type="EMBL" id="MBI4210775.1"/>
    </source>
</evidence>
<protein>
    <recommendedName>
        <fullName evidence="4 5">Nascent polypeptide-associated complex protein</fullName>
    </recommendedName>
</protein>
<feature type="region of interest" description="Disordered" evidence="6">
    <location>
        <begin position="69"/>
        <end position="108"/>
    </location>
</feature>
<evidence type="ECO:0000256" key="3">
    <source>
        <dbReference type="ARBA" id="ARBA00022927"/>
    </source>
</evidence>
<evidence type="ECO:0000256" key="6">
    <source>
        <dbReference type="SAM" id="MobiDB-lite"/>
    </source>
</evidence>
<evidence type="ECO:0000256" key="5">
    <source>
        <dbReference type="NCBIfam" id="TIGR00264"/>
    </source>
</evidence>
<dbReference type="Gene3D" id="1.10.8.10">
    <property type="entry name" value="DNA helicase RuvA subunit, C-terminal domain"/>
    <property type="match status" value="1"/>
</dbReference>
<gene>
    <name evidence="4" type="primary">nac</name>
    <name evidence="8" type="ORF">HY544_04690</name>
</gene>
<dbReference type="HAMAP" id="MF_00814">
    <property type="entry name" value="NAC_arch"/>
    <property type="match status" value="1"/>
</dbReference>
<feature type="compositionally biased region" description="Acidic residues" evidence="6">
    <location>
        <begin position="81"/>
        <end position="104"/>
    </location>
</feature>
<proteinExistence type="inferred from homology"/>
<evidence type="ECO:0000256" key="2">
    <source>
        <dbReference type="ARBA" id="ARBA00022884"/>
    </source>
</evidence>
<comment type="subunit">
    <text evidence="4">Homodimer. Interacts with the ribosome. Binds ribosomal RNA.</text>
</comment>
<name>A0A8T3YL59_9ARCH</name>
<dbReference type="SUPFAM" id="SSF46934">
    <property type="entry name" value="UBA-like"/>
    <property type="match status" value="1"/>
</dbReference>
<sequence>MFPGLGGLGGGMDPRRMKAMLRQFGIKSEDINAKRVIFELESGKLVIENPQVTAMDIQGKKTYTVMGEAKDSLHDGAGDSDSVEEETSDAEEGAQEIPESDVEMVAEKAKATKAKARKALEETGGDIAEAIEKLK</sequence>
<reference evidence="8" key="1">
    <citation type="submission" date="2020-07" db="EMBL/GenBank/DDBJ databases">
        <title>Huge and variable diversity of episymbiotic CPR bacteria and DPANN archaea in groundwater ecosystems.</title>
        <authorList>
            <person name="He C.Y."/>
            <person name="Keren R."/>
            <person name="Whittaker M."/>
            <person name="Farag I.F."/>
            <person name="Doudna J."/>
            <person name="Cate J.H.D."/>
            <person name="Banfield J.F."/>
        </authorList>
    </citation>
    <scope>NUCLEOTIDE SEQUENCE</scope>
    <source>
        <strain evidence="8">NC_groundwater_1296_Ag_S-0.2um_52_80</strain>
    </source>
</reference>
<dbReference type="Pfam" id="PF01849">
    <property type="entry name" value="NAC"/>
    <property type="match status" value="1"/>
</dbReference>
<dbReference type="SMART" id="SM01407">
    <property type="entry name" value="NAC"/>
    <property type="match status" value="1"/>
</dbReference>
<dbReference type="GO" id="GO:0003723">
    <property type="term" value="F:RNA binding"/>
    <property type="evidence" value="ECO:0007669"/>
    <property type="project" value="UniProtKB-UniRule"/>
</dbReference>
<evidence type="ECO:0000256" key="1">
    <source>
        <dbReference type="ARBA" id="ARBA00022448"/>
    </source>
</evidence>
<evidence type="ECO:0000256" key="4">
    <source>
        <dbReference type="HAMAP-Rule" id="MF_00814"/>
    </source>
</evidence>
<accession>A0A8T3YL59</accession>
<dbReference type="InterPro" id="IPR002715">
    <property type="entry name" value="Nas_poly-pep-assoc_cplx_dom"/>
</dbReference>
<dbReference type="Gene3D" id="2.20.70.30">
    <property type="entry name" value="Nascent polypeptide-associated complex domain"/>
    <property type="match status" value="1"/>
</dbReference>
<dbReference type="EMBL" id="JACQPB010000041">
    <property type="protein sequence ID" value="MBI4210775.1"/>
    <property type="molecule type" value="Genomic_DNA"/>
</dbReference>
<comment type="function">
    <text evidence="4">Contacts the emerging nascent chain on the ribosome.</text>
</comment>
<dbReference type="NCBIfam" id="TIGR00264">
    <property type="entry name" value="archaeal-type nascent polypeptide-associated complex protein"/>
    <property type="match status" value="1"/>
</dbReference>
<feature type="domain" description="NAC-A/B" evidence="7">
    <location>
        <begin position="11"/>
        <end position="78"/>
    </location>
</feature>
<dbReference type="InterPro" id="IPR038187">
    <property type="entry name" value="NAC_A/B_dom_sf"/>
</dbReference>
<dbReference type="GO" id="GO:0015031">
    <property type="term" value="P:protein transport"/>
    <property type="evidence" value="ECO:0007669"/>
    <property type="project" value="UniProtKB-UniRule"/>
</dbReference>
<comment type="similarity">
    <text evidence="4">Belongs to the NAC-alpha family.</text>
</comment>
<dbReference type="PROSITE" id="PS51151">
    <property type="entry name" value="NAC_AB"/>
    <property type="match status" value="1"/>
</dbReference>
<organism evidence="8 9">
    <name type="scientific">Candidatus Iainarchaeum sp</name>
    <dbReference type="NCBI Taxonomy" id="3101447"/>
    <lineage>
        <taxon>Archaea</taxon>
        <taxon>Candidatus Iainarchaeota</taxon>
        <taxon>Candidatus Iainarchaeia</taxon>
        <taxon>Candidatus Iainarchaeales</taxon>
        <taxon>Candidatus Iainarchaeaceae</taxon>
        <taxon>Candidatus Iainarchaeum</taxon>
    </lineage>
</organism>
<keyword evidence="1 4" id="KW-0813">Transport</keyword>